<proteinExistence type="predicted"/>
<dbReference type="SUPFAM" id="SSF46785">
    <property type="entry name" value="Winged helix' DNA-binding domain"/>
    <property type="match status" value="1"/>
</dbReference>
<dbReference type="GO" id="GO:0006355">
    <property type="term" value="P:regulation of DNA-templated transcription"/>
    <property type="evidence" value="ECO:0007669"/>
    <property type="project" value="InterPro"/>
</dbReference>
<accession>A0A0F9MY88</accession>
<dbReference type="InterPro" id="IPR006793">
    <property type="entry name" value="FaeA"/>
</dbReference>
<name>A0A0F9MY88_9ZZZZ</name>
<dbReference type="InterPro" id="IPR036390">
    <property type="entry name" value="WH_DNA-bd_sf"/>
</dbReference>
<evidence type="ECO:0000256" key="2">
    <source>
        <dbReference type="ARBA" id="ARBA00023163"/>
    </source>
</evidence>
<dbReference type="InterPro" id="IPR036388">
    <property type="entry name" value="WH-like_DNA-bd_sf"/>
</dbReference>
<dbReference type="InterPro" id="IPR004942">
    <property type="entry name" value="Roadblock/LAMTOR2_dom"/>
</dbReference>
<dbReference type="SMART" id="SM00960">
    <property type="entry name" value="Robl_LC7"/>
    <property type="match status" value="1"/>
</dbReference>
<dbReference type="Pfam" id="PF04703">
    <property type="entry name" value="FaeA"/>
    <property type="match status" value="1"/>
</dbReference>
<sequence length="274" mass="30778">MGLSNKDRILDLLKTNSLTSNKIADKLNLSKQDTRTYLLRLKKEDKIKTLGKRGRQYIYTYKAYKAPSDTEKSHIDTNILVEVLRDYLESEPSFKKEVNKKIAELEAKLNFIASKTNETYSEIEEELEMLQEIEHPDKRSLRSPEFLSQQMFESPVLENLDNILVKLIAAIPEVKAATIVSTEGEIYASALPKDVDEPTIAVMTAALLSLAESAISLIKRGEFEQLYVKGSDGFLLVLPAGPNAVLAVATTRDVRLGLIFLDCIRTTEKIAKLI</sequence>
<evidence type="ECO:0000259" key="4">
    <source>
        <dbReference type="SMART" id="SM00960"/>
    </source>
</evidence>
<keyword evidence="2" id="KW-0804">Transcription</keyword>
<feature type="domain" description="Roadblock/LAMTOR2" evidence="4">
    <location>
        <begin position="161"/>
        <end position="250"/>
    </location>
</feature>
<keyword evidence="1" id="KW-0805">Transcription regulation</keyword>
<reference evidence="5" key="1">
    <citation type="journal article" date="2015" name="Nature">
        <title>Complex archaea that bridge the gap between prokaryotes and eukaryotes.</title>
        <authorList>
            <person name="Spang A."/>
            <person name="Saw J.H."/>
            <person name="Jorgensen S.L."/>
            <person name="Zaremba-Niedzwiedzka K."/>
            <person name="Martijn J."/>
            <person name="Lind A.E."/>
            <person name="van Eijk R."/>
            <person name="Schleper C."/>
            <person name="Guy L."/>
            <person name="Ettema T.J."/>
        </authorList>
    </citation>
    <scope>NUCLEOTIDE SEQUENCE</scope>
</reference>
<dbReference type="AlphaFoldDB" id="A0A0F9MY88"/>
<comment type="caution">
    <text evidence="5">The sequence shown here is derived from an EMBL/GenBank/DDBJ whole genome shotgun (WGS) entry which is preliminary data.</text>
</comment>
<organism evidence="5">
    <name type="scientific">marine sediment metagenome</name>
    <dbReference type="NCBI Taxonomy" id="412755"/>
    <lineage>
        <taxon>unclassified sequences</taxon>
        <taxon>metagenomes</taxon>
        <taxon>ecological metagenomes</taxon>
    </lineage>
</organism>
<dbReference type="SUPFAM" id="SSF103196">
    <property type="entry name" value="Roadblock/LC7 domain"/>
    <property type="match status" value="1"/>
</dbReference>
<dbReference type="Gene3D" id="3.30.450.30">
    <property type="entry name" value="Dynein light chain 2a, cytoplasmic"/>
    <property type="match status" value="1"/>
</dbReference>
<dbReference type="EMBL" id="LAZR01004223">
    <property type="protein sequence ID" value="KKN10654.1"/>
    <property type="molecule type" value="Genomic_DNA"/>
</dbReference>
<evidence type="ECO:0000313" key="5">
    <source>
        <dbReference type="EMBL" id="KKN10654.1"/>
    </source>
</evidence>
<gene>
    <name evidence="5" type="ORF">LCGC14_1034390</name>
</gene>
<dbReference type="Gene3D" id="1.10.10.10">
    <property type="entry name" value="Winged helix-like DNA-binding domain superfamily/Winged helix DNA-binding domain"/>
    <property type="match status" value="1"/>
</dbReference>
<keyword evidence="3" id="KW-0175">Coiled coil</keyword>
<evidence type="ECO:0000256" key="1">
    <source>
        <dbReference type="ARBA" id="ARBA00023015"/>
    </source>
</evidence>
<evidence type="ECO:0000256" key="3">
    <source>
        <dbReference type="SAM" id="Coils"/>
    </source>
</evidence>
<dbReference type="Pfam" id="PF03259">
    <property type="entry name" value="Robl_LC7"/>
    <property type="match status" value="1"/>
</dbReference>
<feature type="coiled-coil region" evidence="3">
    <location>
        <begin position="95"/>
        <end position="133"/>
    </location>
</feature>
<protein>
    <recommendedName>
        <fullName evidence="4">Roadblock/LAMTOR2 domain-containing protein</fullName>
    </recommendedName>
</protein>